<keyword evidence="1" id="KW-0732">Signal</keyword>
<dbReference type="OrthoDB" id="9763616at2"/>
<dbReference type="PANTHER" id="PTHR33987:SF1">
    <property type="entry name" value="CALCINEURIN-LIKE METALLO-PHOSPHOESTERASE SUPERFAMILY PROTEIN"/>
    <property type="match status" value="1"/>
</dbReference>
<dbReference type="KEGG" id="mlt:VC82_267"/>
<feature type="chain" id="PRO_5002300028" evidence="1">
    <location>
        <begin position="21"/>
        <end position="347"/>
    </location>
</feature>
<dbReference type="STRING" id="516051.VC82_267"/>
<reference evidence="3 4" key="1">
    <citation type="submission" date="2015-03" db="EMBL/GenBank/DDBJ databases">
        <title>Complete genome sequence of Muricauda lutaonensis CC-HSB-11T, isolated from a coastal hot spring.</title>
        <authorList>
            <person name="Kim K.M."/>
        </authorList>
    </citation>
    <scope>NUCLEOTIDE SEQUENCE [LARGE SCALE GENOMIC DNA]</scope>
    <source>
        <strain evidence="3 4">CC-HSB-11</strain>
    </source>
</reference>
<name>A0A0D5YQ06_9FLAO</name>
<dbReference type="InterPro" id="IPR018946">
    <property type="entry name" value="PhoD-like_MPP"/>
</dbReference>
<evidence type="ECO:0000313" key="3">
    <source>
        <dbReference type="EMBL" id="AKA33953.1"/>
    </source>
</evidence>
<evidence type="ECO:0000256" key="1">
    <source>
        <dbReference type="SAM" id="SignalP"/>
    </source>
</evidence>
<dbReference type="EMBL" id="CP011071">
    <property type="protein sequence ID" value="AKA33953.1"/>
    <property type="molecule type" value="Genomic_DNA"/>
</dbReference>
<protein>
    <submittedName>
        <fullName evidence="3">Phosphodiesterase/alkaline phosphatase D-like protein</fullName>
    </submittedName>
</protein>
<dbReference type="PANTHER" id="PTHR33987">
    <property type="entry name" value="CALCINEURIN-LIKE METALLO-PHOSPHOESTERASE SUPERFAMILY PROTEIN"/>
    <property type="match status" value="1"/>
</dbReference>
<dbReference type="InterPro" id="IPR038607">
    <property type="entry name" value="PhoD-like_sf"/>
</dbReference>
<dbReference type="SUPFAM" id="SSF56300">
    <property type="entry name" value="Metallo-dependent phosphatases"/>
    <property type="match status" value="1"/>
</dbReference>
<dbReference type="CDD" id="cd07389">
    <property type="entry name" value="MPP_PhoD"/>
    <property type="match status" value="1"/>
</dbReference>
<sequence length="347" mass="39255">MRTIFQISLLFFLLFGCKSARDLVEAPATSPSKKPATFVITFGSCNKHDAENPYWDDILDARPDVWIWGGDNIYADTDDMAKMRAMYEAQRKVDGYAKLTKKVEVIGTWDDHDYGLNDGGAEFVKKRESQQIFLDFMGVADTSTRRNRDGVYAAHQYKVGHKTVKILVLDTRFFRSELTKDPTPDRRYRPSAYGEGTVLGEAQWQWLESELRNSNADFNILVTSIQFLSSEHGFEKWANFPHEVDRMKKLIVDSKAQGVLFLSGDRHISEFSKMNLGGLSYPLIDFTSSGLTHSYADFSGEPNSLRVGEVVSQTSFGLVTLDLENHSAFFQIMGENGTVLQALSQQY</sequence>
<dbReference type="PATRIC" id="fig|516051.4.peg.277"/>
<dbReference type="InterPro" id="IPR029052">
    <property type="entry name" value="Metallo-depent_PP-like"/>
</dbReference>
<dbReference type="Pfam" id="PF09423">
    <property type="entry name" value="PhoD"/>
    <property type="match status" value="1"/>
</dbReference>
<feature type="signal peptide" evidence="1">
    <location>
        <begin position="1"/>
        <end position="20"/>
    </location>
</feature>
<dbReference type="Proteomes" id="UP000032726">
    <property type="component" value="Chromosome"/>
</dbReference>
<gene>
    <name evidence="3" type="ORF">VC82_267</name>
</gene>
<dbReference type="RefSeq" id="WP_045800784.1">
    <property type="nucleotide sequence ID" value="NZ_CP011071.1"/>
</dbReference>
<dbReference type="PROSITE" id="PS51257">
    <property type="entry name" value="PROKAR_LIPOPROTEIN"/>
    <property type="match status" value="1"/>
</dbReference>
<accession>A0A0D5YQ06</accession>
<organism evidence="3 4">
    <name type="scientific">Flagellimonas lutaonensis</name>
    <dbReference type="NCBI Taxonomy" id="516051"/>
    <lineage>
        <taxon>Bacteria</taxon>
        <taxon>Pseudomonadati</taxon>
        <taxon>Bacteroidota</taxon>
        <taxon>Flavobacteriia</taxon>
        <taxon>Flavobacteriales</taxon>
        <taxon>Flavobacteriaceae</taxon>
        <taxon>Flagellimonas</taxon>
    </lineage>
</organism>
<evidence type="ECO:0000259" key="2">
    <source>
        <dbReference type="Pfam" id="PF09423"/>
    </source>
</evidence>
<dbReference type="HOGENOM" id="CLU_041740_0_0_10"/>
<evidence type="ECO:0000313" key="4">
    <source>
        <dbReference type="Proteomes" id="UP000032726"/>
    </source>
</evidence>
<dbReference type="Gene3D" id="3.60.21.70">
    <property type="entry name" value="PhoD-like phosphatase"/>
    <property type="match status" value="1"/>
</dbReference>
<proteinExistence type="predicted"/>
<keyword evidence="4" id="KW-1185">Reference proteome</keyword>
<dbReference type="AlphaFoldDB" id="A0A0D5YQ06"/>
<feature type="domain" description="PhoD-like phosphatase metallophosphatase" evidence="2">
    <location>
        <begin position="44"/>
        <end position="274"/>
    </location>
</feature>